<dbReference type="PANTHER" id="PTHR33606:SF3">
    <property type="entry name" value="PROTEIN YCII"/>
    <property type="match status" value="1"/>
</dbReference>
<gene>
    <name evidence="2" type="ORF">BZG36_02254</name>
</gene>
<accession>A0A261Y1Q5</accession>
<dbReference type="SUPFAM" id="SSF54909">
    <property type="entry name" value="Dimeric alpha+beta barrel"/>
    <property type="match status" value="1"/>
</dbReference>
<dbReference type="EMBL" id="MVBO01000038">
    <property type="protein sequence ID" value="OZJ04498.1"/>
    <property type="molecule type" value="Genomic_DNA"/>
</dbReference>
<dbReference type="InterPro" id="IPR011008">
    <property type="entry name" value="Dimeric_a/b-barrel"/>
</dbReference>
<dbReference type="InterPro" id="IPR005545">
    <property type="entry name" value="YCII"/>
</dbReference>
<reference evidence="2 3" key="1">
    <citation type="journal article" date="2017" name="Mycologia">
        <title>Bifiguratus adelaidae, gen. et sp. nov., a new member of Mucoromycotina in endophytic and soil-dwelling habitats.</title>
        <authorList>
            <person name="Torres-Cruz T.J."/>
            <person name="Billingsley Tobias T.L."/>
            <person name="Almatruk M."/>
            <person name="Hesse C."/>
            <person name="Kuske C.R."/>
            <person name="Desiro A."/>
            <person name="Benucci G.M."/>
            <person name="Bonito G."/>
            <person name="Stajich J.E."/>
            <person name="Dunlap C."/>
            <person name="Arnold A.E."/>
            <person name="Porras-Alfaro A."/>
        </authorList>
    </citation>
    <scope>NUCLEOTIDE SEQUENCE [LARGE SCALE GENOMIC DNA]</scope>
    <source>
        <strain evidence="2 3">AZ0501</strain>
    </source>
</reference>
<feature type="domain" description="YCII-related" evidence="1">
    <location>
        <begin position="26"/>
        <end position="122"/>
    </location>
</feature>
<comment type="caution">
    <text evidence="2">The sequence shown here is derived from an EMBL/GenBank/DDBJ whole genome shotgun (WGS) entry which is preliminary data.</text>
</comment>
<keyword evidence="3" id="KW-1185">Reference proteome</keyword>
<dbReference type="InterPro" id="IPR051807">
    <property type="entry name" value="Sec-metab_biosynth-assoc"/>
</dbReference>
<sequence length="128" mass="14562">MLSMRSLSASRCAFSTTSRVPKEFIVIAYDADTSDALQHRLDVRPRHLKQAHKVLNNGFLKYAGAILKSHEPVQVQGAKAPAMIGSVMVVEAESEQEVKQRLDEDPYVKEGVWKQWEIRPFKRWLPDA</sequence>
<name>A0A261Y1Q5_9FUNG</name>
<evidence type="ECO:0000259" key="1">
    <source>
        <dbReference type="Pfam" id="PF03795"/>
    </source>
</evidence>
<proteinExistence type="predicted"/>
<evidence type="ECO:0000313" key="2">
    <source>
        <dbReference type="EMBL" id="OZJ04498.1"/>
    </source>
</evidence>
<dbReference type="OrthoDB" id="5519740at2759"/>
<dbReference type="AlphaFoldDB" id="A0A261Y1Q5"/>
<protein>
    <recommendedName>
        <fullName evidence="1">YCII-related domain-containing protein</fullName>
    </recommendedName>
</protein>
<dbReference type="Pfam" id="PF03795">
    <property type="entry name" value="YCII"/>
    <property type="match status" value="1"/>
</dbReference>
<dbReference type="Proteomes" id="UP000242875">
    <property type="component" value="Unassembled WGS sequence"/>
</dbReference>
<evidence type="ECO:0000313" key="3">
    <source>
        <dbReference type="Proteomes" id="UP000242875"/>
    </source>
</evidence>
<dbReference type="Gene3D" id="3.30.70.1060">
    <property type="entry name" value="Dimeric alpha+beta barrel"/>
    <property type="match status" value="1"/>
</dbReference>
<organism evidence="2 3">
    <name type="scientific">Bifiguratus adelaidae</name>
    <dbReference type="NCBI Taxonomy" id="1938954"/>
    <lineage>
        <taxon>Eukaryota</taxon>
        <taxon>Fungi</taxon>
        <taxon>Fungi incertae sedis</taxon>
        <taxon>Mucoromycota</taxon>
        <taxon>Mucoromycotina</taxon>
        <taxon>Endogonomycetes</taxon>
        <taxon>Endogonales</taxon>
        <taxon>Endogonales incertae sedis</taxon>
        <taxon>Bifiguratus</taxon>
    </lineage>
</organism>
<dbReference type="PANTHER" id="PTHR33606">
    <property type="entry name" value="PROTEIN YCII"/>
    <property type="match status" value="1"/>
</dbReference>